<evidence type="ECO:0000313" key="6">
    <source>
        <dbReference type="EMBL" id="CRK89595.1"/>
    </source>
</evidence>
<sequence>MNGHNLLLVYFLLGFVQVQGGNILFLSPVPSPSHHIFNRVLGVGLAEKGHNVTFLSADLDKRPIPNLHYVHLEKTYETIKAGQEEIDILAFAELTAYQYLFVAADYFELVCTGNLASKGIDELLNYPKDFKFDVVIYDFTFGPCVLPLLARFNYPVLISITAFSNPPYTTDLVGGQKYPGYLPHYMLNIGPKEMNLMDRINNHFLFIVDWMTRRFSANTKMEKLAREKFSFDFPSMSALQERTALIFVNSDNSFDLVEPLEPNMIQIGGMQITPPKPIAKDLEDFISRGKKGTVLMSLGTNVKSNMLGNEHQKRNLNKALRSGMAVKVDFTDFTLENFKSKINTVLEDSKYSQKALHISKLFRDKPQKPLDVAIWWTEFAMRNPNLDHMRSKTLTSGWFVSRSYDVILLFIVLLHLFVFAIKKVVTFMRCKSNKKTKKE</sequence>
<reference evidence="6 7" key="1">
    <citation type="submission" date="2015-04" db="EMBL/GenBank/DDBJ databases">
        <authorList>
            <person name="Syromyatnikov M.Y."/>
            <person name="Popov V.N."/>
        </authorList>
    </citation>
    <scope>NUCLEOTIDE SEQUENCE [LARGE SCALE GENOMIC DNA]</scope>
</reference>
<evidence type="ECO:0000256" key="5">
    <source>
        <dbReference type="SAM" id="SignalP"/>
    </source>
</evidence>
<feature type="signal peptide" evidence="5">
    <location>
        <begin position="1"/>
        <end position="20"/>
    </location>
</feature>
<dbReference type="InterPro" id="IPR050271">
    <property type="entry name" value="UDP-glycosyltransferase"/>
</dbReference>
<keyword evidence="7" id="KW-1185">Reference proteome</keyword>
<proteinExistence type="inferred from homology"/>
<dbReference type="AlphaFoldDB" id="A0A1J1HNQ9"/>
<name>A0A1J1HNQ9_9DIPT</name>
<dbReference type="PANTHER" id="PTHR48043:SF159">
    <property type="entry name" value="EG:EG0003.4 PROTEIN-RELATED"/>
    <property type="match status" value="1"/>
</dbReference>
<evidence type="ECO:0000256" key="3">
    <source>
        <dbReference type="ARBA" id="ARBA00022679"/>
    </source>
</evidence>
<gene>
    <name evidence="6" type="ORF">CLUMA_CG003252</name>
</gene>
<dbReference type="InterPro" id="IPR002213">
    <property type="entry name" value="UDP_glucos_trans"/>
</dbReference>
<dbReference type="SUPFAM" id="SSF53756">
    <property type="entry name" value="UDP-Glycosyltransferase/glycogen phosphorylase"/>
    <property type="match status" value="1"/>
</dbReference>
<evidence type="ECO:0000313" key="7">
    <source>
        <dbReference type="Proteomes" id="UP000183832"/>
    </source>
</evidence>
<evidence type="ECO:0000256" key="2">
    <source>
        <dbReference type="ARBA" id="ARBA00022676"/>
    </source>
</evidence>
<dbReference type="GO" id="GO:0008194">
    <property type="term" value="F:UDP-glycosyltransferase activity"/>
    <property type="evidence" value="ECO:0007669"/>
    <property type="project" value="InterPro"/>
</dbReference>
<keyword evidence="4" id="KW-1133">Transmembrane helix</keyword>
<dbReference type="Proteomes" id="UP000183832">
    <property type="component" value="Unassembled WGS sequence"/>
</dbReference>
<feature type="transmembrane region" description="Helical" evidence="4">
    <location>
        <begin position="406"/>
        <end position="425"/>
    </location>
</feature>
<feature type="chain" id="PRO_5012068606" evidence="5">
    <location>
        <begin position="21"/>
        <end position="439"/>
    </location>
</feature>
<dbReference type="Gene3D" id="3.40.50.2000">
    <property type="entry name" value="Glycogen Phosphorylase B"/>
    <property type="match status" value="1"/>
</dbReference>
<dbReference type="EMBL" id="CVRI01000013">
    <property type="protein sequence ID" value="CRK89595.1"/>
    <property type="molecule type" value="Genomic_DNA"/>
</dbReference>
<keyword evidence="4" id="KW-0812">Transmembrane</keyword>
<evidence type="ECO:0000256" key="4">
    <source>
        <dbReference type="SAM" id="Phobius"/>
    </source>
</evidence>
<keyword evidence="4" id="KW-0472">Membrane</keyword>
<organism evidence="6 7">
    <name type="scientific">Clunio marinus</name>
    <dbReference type="NCBI Taxonomy" id="568069"/>
    <lineage>
        <taxon>Eukaryota</taxon>
        <taxon>Metazoa</taxon>
        <taxon>Ecdysozoa</taxon>
        <taxon>Arthropoda</taxon>
        <taxon>Hexapoda</taxon>
        <taxon>Insecta</taxon>
        <taxon>Pterygota</taxon>
        <taxon>Neoptera</taxon>
        <taxon>Endopterygota</taxon>
        <taxon>Diptera</taxon>
        <taxon>Nematocera</taxon>
        <taxon>Chironomoidea</taxon>
        <taxon>Chironomidae</taxon>
        <taxon>Clunio</taxon>
    </lineage>
</organism>
<keyword evidence="5" id="KW-0732">Signal</keyword>
<keyword evidence="3" id="KW-0808">Transferase</keyword>
<comment type="similarity">
    <text evidence="1">Belongs to the UDP-glycosyltransferase family.</text>
</comment>
<dbReference type="Pfam" id="PF00201">
    <property type="entry name" value="UDPGT"/>
    <property type="match status" value="2"/>
</dbReference>
<accession>A0A1J1HNQ9</accession>
<dbReference type="STRING" id="568069.A0A1J1HNQ9"/>
<dbReference type="OrthoDB" id="5835829at2759"/>
<protein>
    <submittedName>
        <fullName evidence="6">CLUMA_CG003252, isoform A</fullName>
    </submittedName>
</protein>
<dbReference type="PANTHER" id="PTHR48043">
    <property type="entry name" value="EG:EG0003.4 PROTEIN-RELATED"/>
    <property type="match status" value="1"/>
</dbReference>
<evidence type="ECO:0000256" key="1">
    <source>
        <dbReference type="ARBA" id="ARBA00009995"/>
    </source>
</evidence>
<keyword evidence="2" id="KW-0328">Glycosyltransferase</keyword>